<dbReference type="InterPro" id="IPR025662">
    <property type="entry name" value="Sigma_54_int_dom_ATP-bd_1"/>
</dbReference>
<accession>X0YN65</accession>
<evidence type="ECO:0000313" key="1">
    <source>
        <dbReference type="EMBL" id="GAG48387.1"/>
    </source>
</evidence>
<evidence type="ECO:0008006" key="2">
    <source>
        <dbReference type="Google" id="ProtNLM"/>
    </source>
</evidence>
<feature type="non-terminal residue" evidence="1">
    <location>
        <position position="1"/>
    </location>
</feature>
<dbReference type="Gene3D" id="3.40.50.300">
    <property type="entry name" value="P-loop containing nucleotide triphosphate hydrolases"/>
    <property type="match status" value="1"/>
</dbReference>
<gene>
    <name evidence="1" type="ORF">S01H1_77026</name>
</gene>
<protein>
    <recommendedName>
        <fullName evidence="2">HPr kinase/phosphorylase C-terminal domain-containing protein</fullName>
    </recommendedName>
</protein>
<comment type="caution">
    <text evidence="1">The sequence shown here is derived from an EMBL/GenBank/DDBJ whole genome shotgun (WGS) entry which is preliminary data.</text>
</comment>
<dbReference type="EMBL" id="BARS01051751">
    <property type="protein sequence ID" value="GAG48387.1"/>
    <property type="molecule type" value="Genomic_DNA"/>
</dbReference>
<name>X0YN65_9ZZZZ</name>
<dbReference type="PROSITE" id="PS00675">
    <property type="entry name" value="SIGMA54_INTERACT_1"/>
    <property type="match status" value="1"/>
</dbReference>
<proteinExistence type="predicted"/>
<dbReference type="AlphaFoldDB" id="X0YN65"/>
<dbReference type="InterPro" id="IPR027417">
    <property type="entry name" value="P-loop_NTPase"/>
</dbReference>
<sequence length="222" mass="25098">PIWTLHRRGDTTAFKIFGQLHDQKRILSFDPDIHTANLYFPDADGEFVDPFYGPTLELLLIHYLAQERGMIMHASGIDDGGRGMLFVGESGAGKSTFSKLWHPENGAAIFSDDRIILRKKDGEYWMYGTPWHGEARFVSPRSVKLEHIFFLQHDQNNAVRTLNRADTVVEFLKASFPPFWDSQGVAFAMAFLSDLTEAVPCEALSFKPDASIVDFVKSLAER</sequence>
<organism evidence="1">
    <name type="scientific">marine sediment metagenome</name>
    <dbReference type="NCBI Taxonomy" id="412755"/>
    <lineage>
        <taxon>unclassified sequences</taxon>
        <taxon>metagenomes</taxon>
        <taxon>ecological metagenomes</taxon>
    </lineage>
</organism>
<reference evidence="1" key="1">
    <citation type="journal article" date="2014" name="Front. Microbiol.">
        <title>High frequency of phylogenetically diverse reductive dehalogenase-homologous genes in deep subseafloor sedimentary metagenomes.</title>
        <authorList>
            <person name="Kawai M."/>
            <person name="Futagami T."/>
            <person name="Toyoda A."/>
            <person name="Takaki Y."/>
            <person name="Nishi S."/>
            <person name="Hori S."/>
            <person name="Arai W."/>
            <person name="Tsubouchi T."/>
            <person name="Morono Y."/>
            <person name="Uchiyama I."/>
            <person name="Ito T."/>
            <person name="Fujiyama A."/>
            <person name="Inagaki F."/>
            <person name="Takami H."/>
        </authorList>
    </citation>
    <scope>NUCLEOTIDE SEQUENCE</scope>
    <source>
        <strain evidence="1">Expedition CK06-06</strain>
    </source>
</reference>
<dbReference type="SUPFAM" id="SSF53795">
    <property type="entry name" value="PEP carboxykinase-like"/>
    <property type="match status" value="1"/>
</dbReference>